<name>C0XV13_CORLD</name>
<dbReference type="Gene3D" id="1.10.10.10">
    <property type="entry name" value="Winged helix-like DNA-binding domain superfamily/Winged helix DNA-binding domain"/>
    <property type="match status" value="1"/>
</dbReference>
<comment type="caution">
    <text evidence="1">The sequence shown here is derived from an EMBL/GenBank/DDBJ whole genome shotgun (WGS) entry which is preliminary data.</text>
</comment>
<dbReference type="InterPro" id="IPR036390">
    <property type="entry name" value="WH_DNA-bd_sf"/>
</dbReference>
<reference evidence="1" key="1">
    <citation type="submission" date="2009-01" db="EMBL/GenBank/DDBJ databases">
        <authorList>
            <person name="Qin X."/>
            <person name="Bachman B."/>
            <person name="Battles P."/>
            <person name="Bell A."/>
            <person name="Bess C."/>
            <person name="Bickham C."/>
            <person name="Chaboub L."/>
            <person name="Chen D."/>
            <person name="Coyle M."/>
            <person name="Deiros D.R."/>
            <person name="Dinh H."/>
            <person name="Forbes L."/>
            <person name="Fowler G."/>
            <person name="Francisco L."/>
            <person name="Fu Q."/>
            <person name="Gubbala S."/>
            <person name="Hale W."/>
            <person name="Han Y."/>
            <person name="Hemphill L."/>
            <person name="Highlander S.K."/>
            <person name="Hirani K."/>
            <person name="Hogues M."/>
            <person name="Jackson L."/>
            <person name="Jakkamsetti A."/>
            <person name="Javaid M."/>
            <person name="Jiang H."/>
            <person name="Korchina V."/>
            <person name="Kovar C."/>
            <person name="Lara F."/>
            <person name="Lee S."/>
            <person name="Mata R."/>
            <person name="Mathew T."/>
            <person name="Moen C."/>
            <person name="Morales K."/>
            <person name="Munidasa M."/>
            <person name="Nazareth L."/>
            <person name="Ngo R."/>
            <person name="Nguyen L."/>
            <person name="Okwuonu G."/>
            <person name="Ongeri F."/>
            <person name="Patil S."/>
            <person name="Petrosino J."/>
            <person name="Pham C."/>
            <person name="Pham P."/>
            <person name="Pu L.-L."/>
            <person name="Puazo M."/>
            <person name="Raj R."/>
            <person name="Reid J."/>
            <person name="Rouhana J."/>
            <person name="Saada N."/>
            <person name="Shang Y."/>
            <person name="Simmons D."/>
            <person name="Thornton R."/>
            <person name="Warren J."/>
            <person name="Weissenberger G."/>
            <person name="Zhang J."/>
            <person name="Zhang L."/>
            <person name="Zhou C."/>
            <person name="Zhu D."/>
            <person name="Muzny D."/>
            <person name="Worley K."/>
            <person name="Gibbs R."/>
        </authorList>
    </citation>
    <scope>NUCLEOTIDE SEQUENCE [LARGE SCALE GENOMIC DNA]</scope>
    <source>
        <strain evidence="1">DSM 44291</strain>
    </source>
</reference>
<dbReference type="RefSeq" id="WP_006839576.1">
    <property type="nucleotide sequence ID" value="NZ_GG667191.1"/>
</dbReference>
<dbReference type="Proteomes" id="UP000006196">
    <property type="component" value="Unassembled WGS sequence"/>
</dbReference>
<dbReference type="AlphaFoldDB" id="C0XV13"/>
<sequence>MVSAERLREGIVDKLAARAAESSICPSEVARELGDDSWRDLMPAVREAAAQLALRGIVVATQGDTVVQADGAKGPIRIRRGPQWGASEAP</sequence>
<dbReference type="SUPFAM" id="SSF46785">
    <property type="entry name" value="Winged helix' DNA-binding domain"/>
    <property type="match status" value="1"/>
</dbReference>
<dbReference type="eggNOG" id="COG4338">
    <property type="taxonomic scope" value="Bacteria"/>
</dbReference>
<dbReference type="OrthoDB" id="34459at2"/>
<accession>C0XV13</accession>
<keyword evidence="2" id="KW-1185">Reference proteome</keyword>
<dbReference type="Pfam" id="PF11625">
    <property type="entry name" value="DUF3253"/>
    <property type="match status" value="1"/>
</dbReference>
<evidence type="ECO:0000313" key="1">
    <source>
        <dbReference type="EMBL" id="EEI15949.1"/>
    </source>
</evidence>
<dbReference type="InterPro" id="IPR021660">
    <property type="entry name" value="DUF3253"/>
</dbReference>
<dbReference type="STRING" id="525263.HMPREF0298_2283"/>
<evidence type="ECO:0000313" key="2">
    <source>
        <dbReference type="Proteomes" id="UP000006196"/>
    </source>
</evidence>
<gene>
    <name evidence="1" type="ORF">HMPREF0298_2283</name>
</gene>
<evidence type="ECO:0008006" key="3">
    <source>
        <dbReference type="Google" id="ProtNLM"/>
    </source>
</evidence>
<organism evidence="1 2">
    <name type="scientific">Corynebacterium lipophiloflavum (strain ATCC 700352 / DSM 44291 / CCUG 37336 / JCM 10383 / DMMZ 1944)</name>
    <dbReference type="NCBI Taxonomy" id="525263"/>
    <lineage>
        <taxon>Bacteria</taxon>
        <taxon>Bacillati</taxon>
        <taxon>Actinomycetota</taxon>
        <taxon>Actinomycetes</taxon>
        <taxon>Mycobacteriales</taxon>
        <taxon>Corynebacteriaceae</taxon>
        <taxon>Corynebacterium</taxon>
    </lineage>
</organism>
<proteinExistence type="predicted"/>
<dbReference type="EMBL" id="ACHJ01000170">
    <property type="protein sequence ID" value="EEI15949.1"/>
    <property type="molecule type" value="Genomic_DNA"/>
</dbReference>
<dbReference type="InterPro" id="IPR036388">
    <property type="entry name" value="WH-like_DNA-bd_sf"/>
</dbReference>
<dbReference type="HOGENOM" id="CLU_136716_3_2_11"/>
<protein>
    <recommendedName>
        <fullName evidence="3">S-adenosylmethionine tRNA ribosyltransferase</fullName>
    </recommendedName>
</protein>